<dbReference type="CDD" id="cd03216">
    <property type="entry name" value="ABC_Carb_Monos_I"/>
    <property type="match status" value="1"/>
</dbReference>
<dbReference type="OrthoDB" id="9776369at2"/>
<dbReference type="GO" id="GO:0005886">
    <property type="term" value="C:plasma membrane"/>
    <property type="evidence" value="ECO:0007669"/>
    <property type="project" value="UniProtKB-SubCell"/>
</dbReference>
<dbReference type="EMBL" id="SMGD01000013">
    <property type="protein sequence ID" value="TCK51888.1"/>
    <property type="molecule type" value="Genomic_DNA"/>
</dbReference>
<keyword evidence="8" id="KW-1278">Translocase</keyword>
<dbReference type="PROSITE" id="PS50893">
    <property type="entry name" value="ABC_TRANSPORTER_2"/>
    <property type="match status" value="2"/>
</dbReference>
<dbReference type="GO" id="GO:0005524">
    <property type="term" value="F:ATP binding"/>
    <property type="evidence" value="ECO:0007669"/>
    <property type="project" value="UniProtKB-KW"/>
</dbReference>
<gene>
    <name evidence="11" type="ORF">EV690_1971</name>
</gene>
<dbReference type="InterPro" id="IPR027417">
    <property type="entry name" value="P-loop_NTPase"/>
</dbReference>
<dbReference type="Proteomes" id="UP000295565">
    <property type="component" value="Unassembled WGS sequence"/>
</dbReference>
<organism evidence="11 12">
    <name type="scientific">Celerinatantimonas diazotrophica</name>
    <dbReference type="NCBI Taxonomy" id="412034"/>
    <lineage>
        <taxon>Bacteria</taxon>
        <taxon>Pseudomonadati</taxon>
        <taxon>Pseudomonadota</taxon>
        <taxon>Gammaproteobacteria</taxon>
        <taxon>Celerinatantimonadaceae</taxon>
        <taxon>Celerinatantimonas</taxon>
    </lineage>
</organism>
<keyword evidence="12" id="KW-1185">Reference proteome</keyword>
<evidence type="ECO:0000313" key="12">
    <source>
        <dbReference type="Proteomes" id="UP000295565"/>
    </source>
</evidence>
<dbReference type="AlphaFoldDB" id="A0A4R1JLF5"/>
<reference evidence="11 12" key="1">
    <citation type="submission" date="2019-03" db="EMBL/GenBank/DDBJ databases">
        <title>Genomic Encyclopedia of Type Strains, Phase IV (KMG-IV): sequencing the most valuable type-strain genomes for metagenomic binning, comparative biology and taxonomic classification.</title>
        <authorList>
            <person name="Goeker M."/>
        </authorList>
    </citation>
    <scope>NUCLEOTIDE SEQUENCE [LARGE SCALE GENOMIC DNA]</scope>
    <source>
        <strain evidence="11 12">DSM 18577</strain>
    </source>
</reference>
<evidence type="ECO:0000256" key="1">
    <source>
        <dbReference type="ARBA" id="ARBA00004202"/>
    </source>
</evidence>
<dbReference type="InterPro" id="IPR003593">
    <property type="entry name" value="AAA+_ATPase"/>
</dbReference>
<feature type="domain" description="ABC transporter" evidence="10">
    <location>
        <begin position="252"/>
        <end position="495"/>
    </location>
</feature>
<evidence type="ECO:0000256" key="6">
    <source>
        <dbReference type="ARBA" id="ARBA00022741"/>
    </source>
</evidence>
<keyword evidence="7 11" id="KW-0067">ATP-binding</keyword>
<dbReference type="GO" id="GO:0016887">
    <property type="term" value="F:ATP hydrolysis activity"/>
    <property type="evidence" value="ECO:0007669"/>
    <property type="project" value="InterPro"/>
</dbReference>
<keyword evidence="3" id="KW-1003">Cell membrane</keyword>
<evidence type="ECO:0000256" key="3">
    <source>
        <dbReference type="ARBA" id="ARBA00022475"/>
    </source>
</evidence>
<keyword evidence="6" id="KW-0547">Nucleotide-binding</keyword>
<dbReference type="PANTHER" id="PTHR43790:SF1">
    <property type="entry name" value="XYLOSE IMPORT ATP-BINDING PROTEIN XYLG"/>
    <property type="match status" value="1"/>
</dbReference>
<dbReference type="SMART" id="SM00382">
    <property type="entry name" value="AAA"/>
    <property type="match status" value="2"/>
</dbReference>
<proteinExistence type="predicted"/>
<evidence type="ECO:0000256" key="8">
    <source>
        <dbReference type="ARBA" id="ARBA00022967"/>
    </source>
</evidence>
<comment type="caution">
    <text evidence="11">The sequence shown here is derived from an EMBL/GenBank/DDBJ whole genome shotgun (WGS) entry which is preliminary data.</text>
</comment>
<keyword evidence="2" id="KW-0813">Transport</keyword>
<feature type="domain" description="ABC transporter" evidence="10">
    <location>
        <begin position="5"/>
        <end position="240"/>
    </location>
</feature>
<dbReference type="PROSITE" id="PS00211">
    <property type="entry name" value="ABC_TRANSPORTER_1"/>
    <property type="match status" value="1"/>
</dbReference>
<evidence type="ECO:0000256" key="9">
    <source>
        <dbReference type="ARBA" id="ARBA00023136"/>
    </source>
</evidence>
<protein>
    <submittedName>
        <fullName evidence="11">Monosaccharide ABC transporter ATP-binding protein (CUT2 family)</fullName>
    </submittedName>
</protein>
<dbReference type="CDD" id="cd03215">
    <property type="entry name" value="ABC_Carb_Monos_II"/>
    <property type="match status" value="1"/>
</dbReference>
<evidence type="ECO:0000256" key="4">
    <source>
        <dbReference type="ARBA" id="ARBA00022597"/>
    </source>
</evidence>
<dbReference type="SUPFAM" id="SSF52540">
    <property type="entry name" value="P-loop containing nucleoside triphosphate hydrolases"/>
    <property type="match status" value="2"/>
</dbReference>
<sequence length="498" mass="54423">MSYAIEISNVKKSFGGVHALKKINLKVQAGTIHAICGENGAGKSTLMKILSGIHAKDSGVIKIHGQSVNFSSPKESQQQNIGIIYQELALSPDLTVAENLFLSDLGLGKRTINWKELNHRAEKALSHLGYQISPTRKVGTLSVANQQMVEIAKSLVKDVRILILDEPSAVLSDKEIDILFSQLKLLKGKGVTILYISHRLDEIFKIADDITVIKDGETIGNLDPMTCSENDIISMMVGRELTNIYPERNIPTGTEALRVENLSTKDLLSDINIHVNKGEIIGLAGLVGSGRSEVARALFGIDKFSSGKIIKDGQPVKISHPIDAMRNGIGLVPESRKEQGSILDRPIAENISLANLPKISNRFGVIRTGRERAIGTHFQNKVKIKLGTLQDPLSSLSGGNQQKVVIAKWLNTDCNVLILDEPTRGVDVGAKVEIYNIIHDLAKQGYAVIVISSEMIEIIGLCHRVYVMSEGVITRELQGDDITEENIMRYAIPKRAAV</sequence>
<evidence type="ECO:0000256" key="2">
    <source>
        <dbReference type="ARBA" id="ARBA00022448"/>
    </source>
</evidence>
<accession>A0A4R1JLF5</accession>
<dbReference type="Gene3D" id="3.40.50.300">
    <property type="entry name" value="P-loop containing nucleotide triphosphate hydrolases"/>
    <property type="match status" value="2"/>
</dbReference>
<evidence type="ECO:0000256" key="7">
    <source>
        <dbReference type="ARBA" id="ARBA00022840"/>
    </source>
</evidence>
<keyword evidence="5" id="KW-0677">Repeat</keyword>
<dbReference type="InterPro" id="IPR017871">
    <property type="entry name" value="ABC_transporter-like_CS"/>
</dbReference>
<dbReference type="InterPro" id="IPR050107">
    <property type="entry name" value="ABC_carbohydrate_import_ATPase"/>
</dbReference>
<evidence type="ECO:0000313" key="11">
    <source>
        <dbReference type="EMBL" id="TCK51888.1"/>
    </source>
</evidence>
<keyword evidence="9" id="KW-0472">Membrane</keyword>
<evidence type="ECO:0000256" key="5">
    <source>
        <dbReference type="ARBA" id="ARBA00022737"/>
    </source>
</evidence>
<dbReference type="Pfam" id="PF00005">
    <property type="entry name" value="ABC_tran"/>
    <property type="match status" value="2"/>
</dbReference>
<dbReference type="FunFam" id="3.40.50.300:FF:000127">
    <property type="entry name" value="Ribose import ATP-binding protein RbsA"/>
    <property type="match status" value="1"/>
</dbReference>
<evidence type="ECO:0000259" key="10">
    <source>
        <dbReference type="PROSITE" id="PS50893"/>
    </source>
</evidence>
<comment type="subcellular location">
    <subcellularLocation>
        <location evidence="1">Cell membrane</location>
        <topology evidence="1">Peripheral membrane protein</topology>
    </subcellularLocation>
</comment>
<keyword evidence="4" id="KW-0762">Sugar transport</keyword>
<dbReference type="InterPro" id="IPR003439">
    <property type="entry name" value="ABC_transporter-like_ATP-bd"/>
</dbReference>
<name>A0A4R1JLF5_9GAMM</name>
<dbReference type="RefSeq" id="WP_131912800.1">
    <property type="nucleotide sequence ID" value="NZ_OU594967.1"/>
</dbReference>
<dbReference type="PANTHER" id="PTHR43790">
    <property type="entry name" value="CARBOHYDRATE TRANSPORT ATP-BINDING PROTEIN MG119-RELATED"/>
    <property type="match status" value="1"/>
</dbReference>